<dbReference type="KEGG" id="mprt:ET475_04310"/>
<evidence type="ECO:0000259" key="2">
    <source>
        <dbReference type="Pfam" id="PF01261"/>
    </source>
</evidence>
<dbReference type="Pfam" id="PF01261">
    <property type="entry name" value="AP_endonuc_2"/>
    <property type="match status" value="1"/>
</dbReference>
<gene>
    <name evidence="3" type="ORF">ET475_04310</name>
</gene>
<dbReference type="AlphaFoldDB" id="A0A4P6EAW6"/>
<dbReference type="RefSeq" id="WP_129386355.1">
    <property type="nucleotide sequence ID" value="NZ_CP035494.1"/>
</dbReference>
<keyword evidence="3" id="KW-0413">Isomerase</keyword>
<dbReference type="InterPro" id="IPR036237">
    <property type="entry name" value="Xyl_isomerase-like_sf"/>
</dbReference>
<dbReference type="EMBL" id="CP035494">
    <property type="protein sequence ID" value="QAY59290.1"/>
    <property type="molecule type" value="Genomic_DNA"/>
</dbReference>
<dbReference type="InterPro" id="IPR013022">
    <property type="entry name" value="Xyl_isomerase-like_TIM-brl"/>
</dbReference>
<organism evidence="3 4">
    <name type="scientific">Microbacterium protaetiae</name>
    <dbReference type="NCBI Taxonomy" id="2509458"/>
    <lineage>
        <taxon>Bacteria</taxon>
        <taxon>Bacillati</taxon>
        <taxon>Actinomycetota</taxon>
        <taxon>Actinomycetes</taxon>
        <taxon>Micrococcales</taxon>
        <taxon>Microbacteriaceae</taxon>
        <taxon>Microbacterium</taxon>
    </lineage>
</organism>
<feature type="domain" description="Xylose isomerase-like TIM barrel" evidence="2">
    <location>
        <begin position="23"/>
        <end position="245"/>
    </location>
</feature>
<dbReference type="GO" id="GO:0016853">
    <property type="term" value="F:isomerase activity"/>
    <property type="evidence" value="ECO:0007669"/>
    <property type="project" value="UniProtKB-KW"/>
</dbReference>
<dbReference type="InterPro" id="IPR050312">
    <property type="entry name" value="IolE/XylAMocC-like"/>
</dbReference>
<proteinExistence type="predicted"/>
<dbReference type="SUPFAM" id="SSF51658">
    <property type="entry name" value="Xylose isomerase-like"/>
    <property type="match status" value="1"/>
</dbReference>
<dbReference type="PANTHER" id="PTHR12110:SF48">
    <property type="entry name" value="BLL3656 PROTEIN"/>
    <property type="match status" value="1"/>
</dbReference>
<name>A0A4P6EAW6_9MICO</name>
<evidence type="ECO:0000256" key="1">
    <source>
        <dbReference type="ARBA" id="ARBA00023277"/>
    </source>
</evidence>
<dbReference type="PANTHER" id="PTHR12110">
    <property type="entry name" value="HYDROXYPYRUVATE ISOMERASE"/>
    <property type="match status" value="1"/>
</dbReference>
<keyword evidence="4" id="KW-1185">Reference proteome</keyword>
<dbReference type="OrthoDB" id="9780241at2"/>
<dbReference type="Gene3D" id="3.20.20.150">
    <property type="entry name" value="Divalent-metal-dependent TIM barrel enzymes"/>
    <property type="match status" value="1"/>
</dbReference>
<reference evidence="3 4" key="1">
    <citation type="submission" date="2019-01" db="EMBL/GenBank/DDBJ databases">
        <title>Genome sequencing of strain DFW100M-13.</title>
        <authorList>
            <person name="Heo J."/>
            <person name="Kim S.-J."/>
            <person name="Kim J.-S."/>
            <person name="Hong S.-B."/>
            <person name="Kwon S.-W."/>
        </authorList>
    </citation>
    <scope>NUCLEOTIDE SEQUENCE [LARGE SCALE GENOMIC DNA]</scope>
    <source>
        <strain evidence="3 4">DFW100M-13</strain>
    </source>
</reference>
<evidence type="ECO:0000313" key="3">
    <source>
        <dbReference type="EMBL" id="QAY59290.1"/>
    </source>
</evidence>
<evidence type="ECO:0000313" key="4">
    <source>
        <dbReference type="Proteomes" id="UP000293995"/>
    </source>
</evidence>
<dbReference type="Proteomes" id="UP000293995">
    <property type="component" value="Chromosome"/>
</dbReference>
<accession>A0A4P6EAW6</accession>
<sequence>MTRQIGIAHLTLLPLTPPEIVEVAAAVGLDFVGLRVHPVTAQEQIADMHPGAPALHETISRLRDSEISVRDIEFLALTAQSGPADWQEALEVGALLGATIFTVAGADPDRSRLTDTLARLAADAAPFGIRAALEAISYQSVSRVDEAAAIARTAGAALMLDPLHIQRGGSSIDDVAALEAELVPVVQLCDAPLTLDLSTAAPADARQFEARRNRLIVGDGELPLAELLAAVPGDVPVSLEVPNDALRARMSVNDFAALNLQAARELVTRVELDGAADQEGRRDA</sequence>
<keyword evidence="1" id="KW-0119">Carbohydrate metabolism</keyword>
<protein>
    <submittedName>
        <fullName evidence="3">Sugar phosphate isomerase/epimerase</fullName>
    </submittedName>
</protein>